<dbReference type="EMBL" id="JARKIB010000039">
    <property type="protein sequence ID" value="KAJ7759663.1"/>
    <property type="molecule type" value="Genomic_DNA"/>
</dbReference>
<organism evidence="1 2">
    <name type="scientific">Mycena metata</name>
    <dbReference type="NCBI Taxonomy" id="1033252"/>
    <lineage>
        <taxon>Eukaryota</taxon>
        <taxon>Fungi</taxon>
        <taxon>Dikarya</taxon>
        <taxon>Basidiomycota</taxon>
        <taxon>Agaricomycotina</taxon>
        <taxon>Agaricomycetes</taxon>
        <taxon>Agaricomycetidae</taxon>
        <taxon>Agaricales</taxon>
        <taxon>Marasmiineae</taxon>
        <taxon>Mycenaceae</taxon>
        <taxon>Mycena</taxon>
    </lineage>
</organism>
<proteinExistence type="predicted"/>
<evidence type="ECO:0000313" key="1">
    <source>
        <dbReference type="EMBL" id="KAJ7759663.1"/>
    </source>
</evidence>
<dbReference type="Proteomes" id="UP001215598">
    <property type="component" value="Unassembled WGS sequence"/>
</dbReference>
<gene>
    <name evidence="1" type="ORF">B0H16DRAFT_1456932</name>
</gene>
<protein>
    <submittedName>
        <fullName evidence="1">Uncharacterized protein</fullName>
    </submittedName>
</protein>
<accession>A0AAD7J8X6</accession>
<dbReference type="AlphaFoldDB" id="A0AAD7J8X6"/>
<sequence>MPPKLKSDGKRCSNPWIPRRDAVLPQTPTTQPWSSRLSVCEIQQRRAAFKLRTRTRAARLVVAELNPSSLFIANLNLRARRIHCVQDVRKMGLYYELEGQVRTSLLPLNPSKLTWFFVHSLLSADAPLPVLRSLDSRLHYYVGTAAYGREEKGGTGKGEGEWCGWVDGSAARSRRHRAGTSPRAGNSAAWQRFDGAGVALWGVRRKRAASRAGRVRRYALDSNWRGCMGACAMAYAGLAGVTGGGRGGAGNEAAAHSFEDEERVARDFDPTAEWRRGGGAIEI</sequence>
<name>A0AAD7J8X6_9AGAR</name>
<keyword evidence="2" id="KW-1185">Reference proteome</keyword>
<reference evidence="1" key="1">
    <citation type="submission" date="2023-03" db="EMBL/GenBank/DDBJ databases">
        <title>Massive genome expansion in bonnet fungi (Mycena s.s.) driven by repeated elements and novel gene families across ecological guilds.</title>
        <authorList>
            <consortium name="Lawrence Berkeley National Laboratory"/>
            <person name="Harder C.B."/>
            <person name="Miyauchi S."/>
            <person name="Viragh M."/>
            <person name="Kuo A."/>
            <person name="Thoen E."/>
            <person name="Andreopoulos B."/>
            <person name="Lu D."/>
            <person name="Skrede I."/>
            <person name="Drula E."/>
            <person name="Henrissat B."/>
            <person name="Morin E."/>
            <person name="Kohler A."/>
            <person name="Barry K."/>
            <person name="LaButti K."/>
            <person name="Morin E."/>
            <person name="Salamov A."/>
            <person name="Lipzen A."/>
            <person name="Mereny Z."/>
            <person name="Hegedus B."/>
            <person name="Baldrian P."/>
            <person name="Stursova M."/>
            <person name="Weitz H."/>
            <person name="Taylor A."/>
            <person name="Grigoriev I.V."/>
            <person name="Nagy L.G."/>
            <person name="Martin F."/>
            <person name="Kauserud H."/>
        </authorList>
    </citation>
    <scope>NUCLEOTIDE SEQUENCE</scope>
    <source>
        <strain evidence="1">CBHHK182m</strain>
    </source>
</reference>
<comment type="caution">
    <text evidence="1">The sequence shown here is derived from an EMBL/GenBank/DDBJ whole genome shotgun (WGS) entry which is preliminary data.</text>
</comment>
<evidence type="ECO:0000313" key="2">
    <source>
        <dbReference type="Proteomes" id="UP001215598"/>
    </source>
</evidence>